<evidence type="ECO:0000256" key="2">
    <source>
        <dbReference type="ARBA" id="ARBA00004141"/>
    </source>
</evidence>
<dbReference type="PROSITE" id="PS50113">
    <property type="entry name" value="PAC"/>
    <property type="match status" value="1"/>
</dbReference>
<dbReference type="NCBIfam" id="TIGR00229">
    <property type="entry name" value="sensory_box"/>
    <property type="match status" value="1"/>
</dbReference>
<dbReference type="InterPro" id="IPR003661">
    <property type="entry name" value="HisK_dim/P_dom"/>
</dbReference>
<dbReference type="RefSeq" id="WP_261850797.1">
    <property type="nucleotide sequence ID" value="NZ_BQXY01000001.1"/>
</dbReference>
<dbReference type="SMART" id="SM00091">
    <property type="entry name" value="PAS"/>
    <property type="match status" value="1"/>
</dbReference>
<keyword evidence="12 16" id="KW-1133">Transmembrane helix</keyword>
<reference evidence="21" key="1">
    <citation type="journal article" date="2023" name="Int. J. Syst. Evol. Microbiol.">
        <title>&lt;i&gt;Clostridium folliculivorans&lt;/i&gt; sp. nov., isolated from soil samples of an organic paddy in Japan.</title>
        <authorList>
            <person name="Tazawa J."/>
            <person name="Kobayashi H."/>
            <person name="Tanizawa Y."/>
            <person name="Uchino A."/>
            <person name="Tanaka F."/>
            <person name="Urashima Y."/>
            <person name="Miura S."/>
            <person name="Sakamoto M."/>
            <person name="Ohkuma M."/>
            <person name="Tohno M."/>
        </authorList>
    </citation>
    <scope>NUCLEOTIDE SEQUENCE</scope>
    <source>
        <strain evidence="21">D1-1</strain>
    </source>
</reference>
<feature type="transmembrane region" description="Helical" evidence="16">
    <location>
        <begin position="176"/>
        <end position="198"/>
    </location>
</feature>
<dbReference type="InterPro" id="IPR003594">
    <property type="entry name" value="HATPase_dom"/>
</dbReference>
<proteinExistence type="predicted"/>
<dbReference type="GO" id="GO:0000156">
    <property type="term" value="F:phosphorelay response regulator activity"/>
    <property type="evidence" value="ECO:0007669"/>
    <property type="project" value="TreeGrafter"/>
</dbReference>
<name>A0A9W5XZF9_9CLOT</name>
<dbReference type="InterPro" id="IPR024478">
    <property type="entry name" value="HlyB_4HB_MCP"/>
</dbReference>
<evidence type="ECO:0000256" key="4">
    <source>
        <dbReference type="ARBA" id="ARBA00012438"/>
    </source>
</evidence>
<evidence type="ECO:0000256" key="3">
    <source>
        <dbReference type="ARBA" id="ARBA00004236"/>
    </source>
</evidence>
<evidence type="ECO:0000256" key="14">
    <source>
        <dbReference type="ARBA" id="ARBA00023136"/>
    </source>
</evidence>
<evidence type="ECO:0000256" key="8">
    <source>
        <dbReference type="ARBA" id="ARBA00022692"/>
    </source>
</evidence>
<dbReference type="CDD" id="cd00075">
    <property type="entry name" value="HATPase"/>
    <property type="match status" value="1"/>
</dbReference>
<dbReference type="InterPro" id="IPR005467">
    <property type="entry name" value="His_kinase_dom"/>
</dbReference>
<keyword evidence="9" id="KW-0547">Nucleotide-binding</keyword>
<dbReference type="Gene3D" id="6.10.340.10">
    <property type="match status" value="1"/>
</dbReference>
<evidence type="ECO:0000259" key="20">
    <source>
        <dbReference type="PROSITE" id="PS50885"/>
    </source>
</evidence>
<dbReference type="GO" id="GO:0005524">
    <property type="term" value="F:ATP binding"/>
    <property type="evidence" value="ECO:0007669"/>
    <property type="project" value="UniProtKB-KW"/>
</dbReference>
<keyword evidence="10 21" id="KW-0418">Kinase</keyword>
<dbReference type="PANTHER" id="PTHR42878:SF7">
    <property type="entry name" value="SENSOR HISTIDINE KINASE GLRK"/>
    <property type="match status" value="1"/>
</dbReference>
<dbReference type="CDD" id="cd06225">
    <property type="entry name" value="HAMP"/>
    <property type="match status" value="1"/>
</dbReference>
<evidence type="ECO:0000256" key="1">
    <source>
        <dbReference type="ARBA" id="ARBA00000085"/>
    </source>
</evidence>
<dbReference type="SMART" id="SM00387">
    <property type="entry name" value="HATPase_c"/>
    <property type="match status" value="1"/>
</dbReference>
<dbReference type="Proteomes" id="UP001057868">
    <property type="component" value="Unassembled WGS sequence"/>
</dbReference>
<feature type="transmembrane region" description="Helical" evidence="16">
    <location>
        <begin position="12"/>
        <end position="31"/>
    </location>
</feature>
<evidence type="ECO:0000313" key="21">
    <source>
        <dbReference type="EMBL" id="GKU23742.1"/>
    </source>
</evidence>
<keyword evidence="14 16" id="KW-0472">Membrane</keyword>
<gene>
    <name evidence="21" type="ORF">CFOLD11_05680</name>
</gene>
<dbReference type="SMART" id="SM00388">
    <property type="entry name" value="HisKA"/>
    <property type="match status" value="1"/>
</dbReference>
<dbReference type="InterPro" id="IPR000014">
    <property type="entry name" value="PAS"/>
</dbReference>
<dbReference type="Pfam" id="PF00512">
    <property type="entry name" value="HisKA"/>
    <property type="match status" value="1"/>
</dbReference>
<dbReference type="GO" id="GO:0007234">
    <property type="term" value="P:osmosensory signaling via phosphorelay pathway"/>
    <property type="evidence" value="ECO:0007669"/>
    <property type="project" value="TreeGrafter"/>
</dbReference>
<dbReference type="InterPro" id="IPR036097">
    <property type="entry name" value="HisK_dim/P_sf"/>
</dbReference>
<dbReference type="SUPFAM" id="SSF47384">
    <property type="entry name" value="Homodimeric domain of signal transducing histidine kinase"/>
    <property type="match status" value="1"/>
</dbReference>
<feature type="domain" description="PAS" evidence="18">
    <location>
        <begin position="261"/>
        <end position="309"/>
    </location>
</feature>
<evidence type="ECO:0000256" key="12">
    <source>
        <dbReference type="ARBA" id="ARBA00022989"/>
    </source>
</evidence>
<dbReference type="Gene3D" id="3.30.565.10">
    <property type="entry name" value="Histidine kinase-like ATPase, C-terminal domain"/>
    <property type="match status" value="1"/>
</dbReference>
<evidence type="ECO:0000256" key="5">
    <source>
        <dbReference type="ARBA" id="ARBA00022475"/>
    </source>
</evidence>
<dbReference type="CDD" id="cd00130">
    <property type="entry name" value="PAS"/>
    <property type="match status" value="1"/>
</dbReference>
<dbReference type="PRINTS" id="PR00344">
    <property type="entry name" value="BCTRLSENSOR"/>
</dbReference>
<comment type="catalytic activity">
    <reaction evidence="1">
        <text>ATP + protein L-histidine = ADP + protein N-phospho-L-histidine.</text>
        <dbReference type="EC" id="2.7.13.3"/>
    </reaction>
</comment>
<dbReference type="SUPFAM" id="SSF55874">
    <property type="entry name" value="ATPase domain of HSP90 chaperone/DNA topoisomerase II/histidine kinase"/>
    <property type="match status" value="1"/>
</dbReference>
<feature type="coiled-coil region" evidence="15">
    <location>
        <begin position="415"/>
        <end position="442"/>
    </location>
</feature>
<dbReference type="Pfam" id="PF12729">
    <property type="entry name" value="4HB_MCP_1"/>
    <property type="match status" value="1"/>
</dbReference>
<comment type="subcellular location">
    <subcellularLocation>
        <location evidence="3">Cell membrane</location>
    </subcellularLocation>
    <subcellularLocation>
        <location evidence="2">Membrane</location>
        <topology evidence="2">Multi-pass membrane protein</topology>
    </subcellularLocation>
</comment>
<keyword evidence="8 16" id="KW-0812">Transmembrane</keyword>
<protein>
    <recommendedName>
        <fullName evidence="4">histidine kinase</fullName>
        <ecNumber evidence="4">2.7.13.3</ecNumber>
    </recommendedName>
</protein>
<feature type="domain" description="HAMP" evidence="20">
    <location>
        <begin position="200"/>
        <end position="252"/>
    </location>
</feature>
<dbReference type="EMBL" id="BQXY01000001">
    <property type="protein sequence ID" value="GKU23742.1"/>
    <property type="molecule type" value="Genomic_DNA"/>
</dbReference>
<evidence type="ECO:0000256" key="9">
    <source>
        <dbReference type="ARBA" id="ARBA00022741"/>
    </source>
</evidence>
<dbReference type="PANTHER" id="PTHR42878">
    <property type="entry name" value="TWO-COMPONENT HISTIDINE KINASE"/>
    <property type="match status" value="1"/>
</dbReference>
<dbReference type="PROSITE" id="PS50885">
    <property type="entry name" value="HAMP"/>
    <property type="match status" value="1"/>
</dbReference>
<feature type="domain" description="Histidine kinase" evidence="17">
    <location>
        <begin position="387"/>
        <end position="604"/>
    </location>
</feature>
<sequence>MKTIKGKLTVVYIALIMIILVVGAVSVLNVYTLGKSIDGLITDNYKSIDAVDKMRRAIDAQDRGILKYLQGEKEEAVELFYQNNDQFNTWYYFEKYNITENGEEDMVKKVNTKYVQFNKMLSELQEKDNVSANDFYKKDITPTLNELKTDLDALSELNEKAMFDKKQLTSSSAEHSIYIIFIVSISAAAVGLFLSVIFTNKFIRPIYLLINAVKSVKEGEVNKQAAIVYDDEIGLLAREFNNMTYRLYEFEKSTKGTLLAEKNRSTSIIKSISDPLMVLDSSFKIKFVNDACESFFGIDEESIFNKHFLQVVKRVDLYDYVFKVVSEGNEDEGEIIDIKRNNKTYFFNVTTRPIKDKDLKIDGVIVLFKNVTELKQLEMLKTDFIGTVSHELKTPLTSIMMGVGLLKNNKVGSLNEKQLRIIETFQEDVEKLNELVSNLLKISKLETDRAVFDIEPCNILDVINKSVEGYTELLQEKRLSVYYELSENLPNVMADHEKVTWVLNNIISNAIRYTEKGYITIGAYSDENKVYIYVKDTGRGIPFKYLEKIFDKFVRVEGVQIMPESTGLGLSIAKEIVEAHGGEIWCESNVNEGSKFTFTLPIESRVNQ</sequence>
<dbReference type="Pfam" id="PF13426">
    <property type="entry name" value="PAS_9"/>
    <property type="match status" value="1"/>
</dbReference>
<dbReference type="InterPro" id="IPR050351">
    <property type="entry name" value="BphY/WalK/GraS-like"/>
</dbReference>
<comment type="caution">
    <text evidence="21">The sequence shown here is derived from an EMBL/GenBank/DDBJ whole genome shotgun (WGS) entry which is preliminary data.</text>
</comment>
<evidence type="ECO:0000256" key="7">
    <source>
        <dbReference type="ARBA" id="ARBA00022679"/>
    </source>
</evidence>
<evidence type="ECO:0000259" key="17">
    <source>
        <dbReference type="PROSITE" id="PS50109"/>
    </source>
</evidence>
<dbReference type="FunFam" id="3.30.565.10:FF:000023">
    <property type="entry name" value="PAS domain-containing sensor histidine kinase"/>
    <property type="match status" value="1"/>
</dbReference>
<evidence type="ECO:0000256" key="13">
    <source>
        <dbReference type="ARBA" id="ARBA00023012"/>
    </source>
</evidence>
<organism evidence="21 22">
    <name type="scientific">Clostridium folliculivorans</name>
    <dbReference type="NCBI Taxonomy" id="2886038"/>
    <lineage>
        <taxon>Bacteria</taxon>
        <taxon>Bacillati</taxon>
        <taxon>Bacillota</taxon>
        <taxon>Clostridia</taxon>
        <taxon>Eubacteriales</taxon>
        <taxon>Clostridiaceae</taxon>
        <taxon>Clostridium</taxon>
    </lineage>
</organism>
<dbReference type="EC" id="2.7.13.3" evidence="4"/>
<evidence type="ECO:0000256" key="11">
    <source>
        <dbReference type="ARBA" id="ARBA00022840"/>
    </source>
</evidence>
<keyword evidence="11" id="KW-0067">ATP-binding</keyword>
<dbReference type="GO" id="GO:0005886">
    <property type="term" value="C:plasma membrane"/>
    <property type="evidence" value="ECO:0007669"/>
    <property type="project" value="UniProtKB-SubCell"/>
</dbReference>
<keyword evidence="6" id="KW-0597">Phosphoprotein</keyword>
<dbReference type="AlphaFoldDB" id="A0A9W5XZF9"/>
<dbReference type="PROSITE" id="PS50112">
    <property type="entry name" value="PAS"/>
    <property type="match status" value="1"/>
</dbReference>
<keyword evidence="7" id="KW-0808">Transferase</keyword>
<evidence type="ECO:0000256" key="10">
    <source>
        <dbReference type="ARBA" id="ARBA00022777"/>
    </source>
</evidence>
<accession>A0A9W5XZF9</accession>
<evidence type="ECO:0000259" key="18">
    <source>
        <dbReference type="PROSITE" id="PS50112"/>
    </source>
</evidence>
<dbReference type="PROSITE" id="PS50109">
    <property type="entry name" value="HIS_KIN"/>
    <property type="match status" value="1"/>
</dbReference>
<feature type="coiled-coil region" evidence="15">
    <location>
        <begin position="107"/>
        <end position="164"/>
    </location>
</feature>
<evidence type="ECO:0000313" key="22">
    <source>
        <dbReference type="Proteomes" id="UP001057868"/>
    </source>
</evidence>
<dbReference type="InterPro" id="IPR003660">
    <property type="entry name" value="HAMP_dom"/>
</dbReference>
<dbReference type="GO" id="GO:0030295">
    <property type="term" value="F:protein kinase activator activity"/>
    <property type="evidence" value="ECO:0007669"/>
    <property type="project" value="TreeGrafter"/>
</dbReference>
<dbReference type="InterPro" id="IPR035965">
    <property type="entry name" value="PAS-like_dom_sf"/>
</dbReference>
<keyword evidence="15" id="KW-0175">Coiled coil</keyword>
<dbReference type="InterPro" id="IPR036890">
    <property type="entry name" value="HATPase_C_sf"/>
</dbReference>
<keyword evidence="22" id="KW-1185">Reference proteome</keyword>
<dbReference type="GO" id="GO:0000155">
    <property type="term" value="F:phosphorelay sensor kinase activity"/>
    <property type="evidence" value="ECO:0007669"/>
    <property type="project" value="InterPro"/>
</dbReference>
<dbReference type="CDD" id="cd00082">
    <property type="entry name" value="HisKA"/>
    <property type="match status" value="1"/>
</dbReference>
<dbReference type="InterPro" id="IPR004358">
    <property type="entry name" value="Sig_transdc_His_kin-like_C"/>
</dbReference>
<keyword evidence="5" id="KW-1003">Cell membrane</keyword>
<feature type="domain" description="PAC" evidence="19">
    <location>
        <begin position="329"/>
        <end position="383"/>
    </location>
</feature>
<evidence type="ECO:0000259" key="19">
    <source>
        <dbReference type="PROSITE" id="PS50113"/>
    </source>
</evidence>
<evidence type="ECO:0000256" key="6">
    <source>
        <dbReference type="ARBA" id="ARBA00022553"/>
    </source>
</evidence>
<dbReference type="Gene3D" id="1.10.287.130">
    <property type="match status" value="1"/>
</dbReference>
<dbReference type="Gene3D" id="3.30.450.20">
    <property type="entry name" value="PAS domain"/>
    <property type="match status" value="1"/>
</dbReference>
<evidence type="ECO:0000256" key="15">
    <source>
        <dbReference type="SAM" id="Coils"/>
    </source>
</evidence>
<dbReference type="SUPFAM" id="SSF158472">
    <property type="entry name" value="HAMP domain-like"/>
    <property type="match status" value="1"/>
</dbReference>
<evidence type="ECO:0000256" key="16">
    <source>
        <dbReference type="SAM" id="Phobius"/>
    </source>
</evidence>
<keyword evidence="13" id="KW-0902">Two-component regulatory system</keyword>
<dbReference type="Pfam" id="PF02518">
    <property type="entry name" value="HATPase_c"/>
    <property type="match status" value="1"/>
</dbReference>
<dbReference type="SMART" id="SM00304">
    <property type="entry name" value="HAMP"/>
    <property type="match status" value="1"/>
</dbReference>
<dbReference type="SUPFAM" id="SSF55785">
    <property type="entry name" value="PYP-like sensor domain (PAS domain)"/>
    <property type="match status" value="1"/>
</dbReference>
<dbReference type="InterPro" id="IPR000700">
    <property type="entry name" value="PAS-assoc_C"/>
</dbReference>